<keyword evidence="3" id="KW-1185">Reference proteome</keyword>
<dbReference type="Proteomes" id="UP001243420">
    <property type="component" value="Chromosome"/>
</dbReference>
<sequence length="115" mass="12706">MSRFNLFALTLGAALTLSACGGGRDAPVQRAYATGPIQTACLRADRSAANRQLCGCVQAAADAKLSSGEQSRAVRFFRDPHHAQEVRQSDRRRDEAFWKRYKDFVSTAERICRVA</sequence>
<accession>A0ABY8LF14</accession>
<gene>
    <name evidence="2" type="ORF">P8627_06285</name>
</gene>
<feature type="signal peptide" evidence="1">
    <location>
        <begin position="1"/>
        <end position="19"/>
    </location>
</feature>
<dbReference type="PROSITE" id="PS51257">
    <property type="entry name" value="PROKAR_LIPOPROTEIN"/>
    <property type="match status" value="1"/>
</dbReference>
<reference evidence="2 3" key="1">
    <citation type="submission" date="2023-04" db="EMBL/GenBank/DDBJ databases">
        <title>Jannaschia ovalis sp. nov., a marine bacterium isolated from sea tidal flat.</title>
        <authorList>
            <person name="Kwon D.Y."/>
            <person name="Kim J.-J."/>
        </authorList>
    </citation>
    <scope>NUCLEOTIDE SEQUENCE [LARGE SCALE GENOMIC DNA]</scope>
    <source>
        <strain evidence="2 3">GRR-S6-38</strain>
    </source>
</reference>
<name>A0ABY8LF14_9RHOB</name>
<dbReference type="EMBL" id="CP122537">
    <property type="protein sequence ID" value="WGH79867.1"/>
    <property type="molecule type" value="Genomic_DNA"/>
</dbReference>
<keyword evidence="1" id="KW-0732">Signal</keyword>
<organism evidence="2 3">
    <name type="scientific">Jannaschia ovalis</name>
    <dbReference type="NCBI Taxonomy" id="3038773"/>
    <lineage>
        <taxon>Bacteria</taxon>
        <taxon>Pseudomonadati</taxon>
        <taxon>Pseudomonadota</taxon>
        <taxon>Alphaproteobacteria</taxon>
        <taxon>Rhodobacterales</taxon>
        <taxon>Roseobacteraceae</taxon>
        <taxon>Jannaschia</taxon>
    </lineage>
</organism>
<evidence type="ECO:0008006" key="4">
    <source>
        <dbReference type="Google" id="ProtNLM"/>
    </source>
</evidence>
<protein>
    <recommendedName>
        <fullName evidence="4">Arginine transporter</fullName>
    </recommendedName>
</protein>
<evidence type="ECO:0000313" key="3">
    <source>
        <dbReference type="Proteomes" id="UP001243420"/>
    </source>
</evidence>
<evidence type="ECO:0000313" key="2">
    <source>
        <dbReference type="EMBL" id="WGH79867.1"/>
    </source>
</evidence>
<evidence type="ECO:0000256" key="1">
    <source>
        <dbReference type="SAM" id="SignalP"/>
    </source>
</evidence>
<dbReference type="RefSeq" id="WP_279966853.1">
    <property type="nucleotide sequence ID" value="NZ_CP122537.1"/>
</dbReference>
<proteinExistence type="predicted"/>
<feature type="chain" id="PRO_5046880964" description="Arginine transporter" evidence="1">
    <location>
        <begin position="20"/>
        <end position="115"/>
    </location>
</feature>